<feature type="region of interest" description="Disordered" evidence="1">
    <location>
        <begin position="270"/>
        <end position="290"/>
    </location>
</feature>
<dbReference type="SUPFAM" id="SSF56784">
    <property type="entry name" value="HAD-like"/>
    <property type="match status" value="1"/>
</dbReference>
<dbReference type="Pfam" id="PF00702">
    <property type="entry name" value="Hydrolase"/>
    <property type="match status" value="1"/>
</dbReference>
<gene>
    <name evidence="2" type="ORF">TDUB1175_LOCUS14930</name>
</gene>
<proteinExistence type="predicted"/>
<organism evidence="2">
    <name type="scientific">Pseudictyota dubia</name>
    <dbReference type="NCBI Taxonomy" id="2749911"/>
    <lineage>
        <taxon>Eukaryota</taxon>
        <taxon>Sar</taxon>
        <taxon>Stramenopiles</taxon>
        <taxon>Ochrophyta</taxon>
        <taxon>Bacillariophyta</taxon>
        <taxon>Mediophyceae</taxon>
        <taxon>Biddulphiophycidae</taxon>
        <taxon>Eupodiscales</taxon>
        <taxon>Odontellaceae</taxon>
        <taxon>Pseudictyota</taxon>
    </lineage>
</organism>
<dbReference type="InterPro" id="IPR050155">
    <property type="entry name" value="HAD-like_hydrolase_sf"/>
</dbReference>
<protein>
    <submittedName>
        <fullName evidence="2">Uncharacterized protein</fullName>
    </submittedName>
</protein>
<dbReference type="PANTHER" id="PTHR43434">
    <property type="entry name" value="PHOSPHOGLYCOLATE PHOSPHATASE"/>
    <property type="match status" value="1"/>
</dbReference>
<dbReference type="InterPro" id="IPR036412">
    <property type="entry name" value="HAD-like_sf"/>
</dbReference>
<dbReference type="SFLD" id="SFLDS00003">
    <property type="entry name" value="Haloacid_Dehalogenase"/>
    <property type="match status" value="1"/>
</dbReference>
<evidence type="ECO:0000256" key="1">
    <source>
        <dbReference type="SAM" id="MobiDB-lite"/>
    </source>
</evidence>
<sequence length="320" mass="34629">MTTLCPRLQGVRKCSAVLASRLWIKENIVSSTMTAADTSNSDEGAVATGAAAKITTVIFDVDDTLYDVSTGFTAHRNTDGAVNFMMDRLNFPTREAAQELRDEYFQRYHATAKALKVADEEGRLPPGAPKFDPLELSQHWADNLDFSYLGTKETYSELRSVLQSLQESSDSEIKLVAFSNGPRAYVLRALREMGLDTIFPDNLVYAVTDLLPHAKPEPEAFLEIFRRLGGVSPEECVMVEDSMKNIRAAKKLGMKTVLVAGKGALTCGDKGDGAEAAEATKTGDAPNASDPSVDVAVEVAAEMKDAVPGLWESPPVFVTA</sequence>
<dbReference type="AlphaFoldDB" id="A0A7R9W7W0"/>
<dbReference type="GO" id="GO:0006281">
    <property type="term" value="P:DNA repair"/>
    <property type="evidence" value="ECO:0007669"/>
    <property type="project" value="TreeGrafter"/>
</dbReference>
<dbReference type="GO" id="GO:0008967">
    <property type="term" value="F:phosphoglycolate phosphatase activity"/>
    <property type="evidence" value="ECO:0007669"/>
    <property type="project" value="TreeGrafter"/>
</dbReference>
<dbReference type="EMBL" id="HBED01029804">
    <property type="protein sequence ID" value="CAD8316137.1"/>
    <property type="molecule type" value="Transcribed_RNA"/>
</dbReference>
<accession>A0A7R9W7W0</accession>
<dbReference type="Gene3D" id="1.10.150.450">
    <property type="match status" value="1"/>
</dbReference>
<feature type="compositionally biased region" description="Low complexity" evidence="1">
    <location>
        <begin position="274"/>
        <end position="285"/>
    </location>
</feature>
<reference evidence="2" key="1">
    <citation type="submission" date="2021-01" db="EMBL/GenBank/DDBJ databases">
        <authorList>
            <person name="Corre E."/>
            <person name="Pelletier E."/>
            <person name="Niang G."/>
            <person name="Scheremetjew M."/>
            <person name="Finn R."/>
            <person name="Kale V."/>
            <person name="Holt S."/>
            <person name="Cochrane G."/>
            <person name="Meng A."/>
            <person name="Brown T."/>
            <person name="Cohen L."/>
        </authorList>
    </citation>
    <scope>NUCLEOTIDE SEQUENCE</scope>
    <source>
        <strain evidence="2">CCMP147</strain>
    </source>
</reference>
<dbReference type="PANTHER" id="PTHR43434:SF1">
    <property type="entry name" value="PHOSPHOGLYCOLATE PHOSPHATASE"/>
    <property type="match status" value="1"/>
</dbReference>
<dbReference type="Gene3D" id="3.40.50.1000">
    <property type="entry name" value="HAD superfamily/HAD-like"/>
    <property type="match status" value="1"/>
</dbReference>
<dbReference type="InterPro" id="IPR006439">
    <property type="entry name" value="HAD-SF_hydro_IA"/>
</dbReference>
<dbReference type="SFLD" id="SFLDG01129">
    <property type="entry name" value="C1.5:_HAD__Beta-PGM__Phosphata"/>
    <property type="match status" value="1"/>
</dbReference>
<name>A0A7R9W7W0_9STRA</name>
<dbReference type="NCBIfam" id="TIGR01509">
    <property type="entry name" value="HAD-SF-IA-v3"/>
    <property type="match status" value="1"/>
</dbReference>
<evidence type="ECO:0000313" key="2">
    <source>
        <dbReference type="EMBL" id="CAD8316137.1"/>
    </source>
</evidence>
<dbReference type="InterPro" id="IPR023214">
    <property type="entry name" value="HAD_sf"/>
</dbReference>